<dbReference type="SMART" id="SM00249">
    <property type="entry name" value="PHD"/>
    <property type="match status" value="1"/>
</dbReference>
<dbReference type="InterPro" id="IPR027417">
    <property type="entry name" value="P-loop_NTPase"/>
</dbReference>
<evidence type="ECO:0000256" key="4">
    <source>
        <dbReference type="SAM" id="MobiDB-lite"/>
    </source>
</evidence>
<keyword evidence="1" id="KW-0479">Metal-binding</keyword>
<dbReference type="InterPro" id="IPR001965">
    <property type="entry name" value="Znf_PHD"/>
</dbReference>
<keyword evidence="2" id="KW-0863">Zinc-finger</keyword>
<gene>
    <name evidence="6" type="ORF">GOBAR_AA35543</name>
</gene>
<accession>A0A2P5W229</accession>
<dbReference type="Gene3D" id="3.30.40.10">
    <property type="entry name" value="Zinc/RING finger domain, C3HC4 (zinc finger)"/>
    <property type="match status" value="1"/>
</dbReference>
<proteinExistence type="predicted"/>
<organism evidence="6 7">
    <name type="scientific">Gossypium barbadense</name>
    <name type="common">Sea Island cotton</name>
    <name type="synonym">Hibiscus barbadensis</name>
    <dbReference type="NCBI Taxonomy" id="3634"/>
    <lineage>
        <taxon>Eukaryota</taxon>
        <taxon>Viridiplantae</taxon>
        <taxon>Streptophyta</taxon>
        <taxon>Embryophyta</taxon>
        <taxon>Tracheophyta</taxon>
        <taxon>Spermatophyta</taxon>
        <taxon>Magnoliopsida</taxon>
        <taxon>eudicotyledons</taxon>
        <taxon>Gunneridae</taxon>
        <taxon>Pentapetalae</taxon>
        <taxon>rosids</taxon>
        <taxon>malvids</taxon>
        <taxon>Malvales</taxon>
        <taxon>Malvaceae</taxon>
        <taxon>Malvoideae</taxon>
        <taxon>Gossypium</taxon>
    </lineage>
</organism>
<dbReference type="SUPFAM" id="SSF57903">
    <property type="entry name" value="FYVE/PHD zinc finger"/>
    <property type="match status" value="1"/>
</dbReference>
<dbReference type="EMBL" id="KZ669527">
    <property type="protein sequence ID" value="PPR85148.1"/>
    <property type="molecule type" value="Genomic_DNA"/>
</dbReference>
<dbReference type="Proteomes" id="UP000239757">
    <property type="component" value="Unassembled WGS sequence"/>
</dbReference>
<dbReference type="InterPro" id="IPR052583">
    <property type="entry name" value="ATP-helicase/E3_Ub-Ligase"/>
</dbReference>
<sequence length="566" mass="64002">MGRKKQANPRRSGALIIDSTGNVEPKQDAKGKRELVDIDKPFFVEVDRGSWLSDEHLDLSEVVLIDLNLREGYAGYRISEEFYGDSKYSLRFRVCNVSEFISRIKLGHWPVLSSSDVSLEFIEKSMSDGVETESLILSGSFDGPDEGVSALVHLASLKFLTLRPVLEVTVLESLSSFRVRVEILKSVFDDCESLLEKTRQLWKKSMVNVMAWLRPEVMTSEAKYGVLESVNMEVDLYPVTEDETSRPGKRARFDVAEFYEAIKPSKENSMLKDDIPDLLPVLRPYQRRAAYWMIQREKGDSRSMEEWERSMLSSPLCIPVHFLDTSSKMFFNPFGGNVSLHLEPMSPYVYGGILAKLLSLVNQGIYISSCEYHLIHQILIFTQKSDVTLLALAVVIMNITDEMGLGKTVELLACIFAHQKPDSEGAVFKDTAIKVTTDGKVSLKRLKRERVECTCGAVSENRKYKGLWVQCDMCDAWQHSECVGYSPRGKARKVSENADEQGLQKLKRRKETTNIVVREGEHICTPCLELLQATDSPIATGATLIVCPAPILSQWHTEIIRYKLFP</sequence>
<reference evidence="6 7" key="1">
    <citation type="submission" date="2015-01" db="EMBL/GenBank/DDBJ databases">
        <title>Genome of allotetraploid Gossypium barbadense reveals genomic plasticity and fiber elongation in cotton evolution.</title>
        <authorList>
            <person name="Chen X."/>
            <person name="Liu X."/>
            <person name="Zhao B."/>
            <person name="Zheng H."/>
            <person name="Hu Y."/>
            <person name="Lu G."/>
            <person name="Yang C."/>
            <person name="Chen J."/>
            <person name="Shan C."/>
            <person name="Zhang L."/>
            <person name="Zhou Y."/>
            <person name="Wang L."/>
            <person name="Guo W."/>
            <person name="Bai Y."/>
            <person name="Ruan J."/>
            <person name="Shangguan X."/>
            <person name="Mao Y."/>
            <person name="Jiang J."/>
            <person name="Zhu Y."/>
            <person name="Lei J."/>
            <person name="Kang H."/>
            <person name="Chen S."/>
            <person name="He X."/>
            <person name="Wang R."/>
            <person name="Wang Y."/>
            <person name="Chen J."/>
            <person name="Wang L."/>
            <person name="Yu S."/>
            <person name="Wang B."/>
            <person name="Wei J."/>
            <person name="Song S."/>
            <person name="Lu X."/>
            <person name="Gao Z."/>
            <person name="Gu W."/>
            <person name="Deng X."/>
            <person name="Ma D."/>
            <person name="Wang S."/>
            <person name="Liang W."/>
            <person name="Fang L."/>
            <person name="Cai C."/>
            <person name="Zhu X."/>
            <person name="Zhou B."/>
            <person name="Zhang Y."/>
            <person name="Chen Z."/>
            <person name="Xu S."/>
            <person name="Zhu R."/>
            <person name="Wang S."/>
            <person name="Zhang T."/>
            <person name="Zhao G."/>
        </authorList>
    </citation>
    <scope>NUCLEOTIDE SEQUENCE [LARGE SCALE GENOMIC DNA]</scope>
    <source>
        <strain evidence="7">cv. Xinhai21</strain>
        <tissue evidence="6">Leaf</tissue>
    </source>
</reference>
<dbReference type="SUPFAM" id="SSF52540">
    <property type="entry name" value="P-loop containing nucleoside triphosphate hydrolases"/>
    <property type="match status" value="1"/>
</dbReference>
<evidence type="ECO:0000313" key="6">
    <source>
        <dbReference type="EMBL" id="PPR85148.1"/>
    </source>
</evidence>
<dbReference type="PANTHER" id="PTHR45865:SF1">
    <property type="entry name" value="E3 UBIQUITIN-PROTEIN LIGASE SHPRH"/>
    <property type="match status" value="1"/>
</dbReference>
<protein>
    <recommendedName>
        <fullName evidence="5">Zinc finger PHD-type domain-containing protein</fullName>
    </recommendedName>
</protein>
<dbReference type="CDD" id="cd15517">
    <property type="entry name" value="PHD_TCF19_like"/>
    <property type="match status" value="1"/>
</dbReference>
<dbReference type="GO" id="GO:0008270">
    <property type="term" value="F:zinc ion binding"/>
    <property type="evidence" value="ECO:0007669"/>
    <property type="project" value="UniProtKB-KW"/>
</dbReference>
<dbReference type="AlphaFoldDB" id="A0A2P5W229"/>
<evidence type="ECO:0000313" key="7">
    <source>
        <dbReference type="Proteomes" id="UP000239757"/>
    </source>
</evidence>
<evidence type="ECO:0000259" key="5">
    <source>
        <dbReference type="SMART" id="SM00249"/>
    </source>
</evidence>
<dbReference type="Pfam" id="PF00176">
    <property type="entry name" value="SNF2-rel_dom"/>
    <property type="match status" value="1"/>
</dbReference>
<feature type="domain" description="Zinc finger PHD-type" evidence="5">
    <location>
        <begin position="452"/>
        <end position="528"/>
    </location>
</feature>
<keyword evidence="3" id="KW-0862">Zinc</keyword>
<evidence type="ECO:0000256" key="1">
    <source>
        <dbReference type="ARBA" id="ARBA00022723"/>
    </source>
</evidence>
<dbReference type="InterPro" id="IPR013083">
    <property type="entry name" value="Znf_RING/FYVE/PHD"/>
</dbReference>
<evidence type="ECO:0000256" key="2">
    <source>
        <dbReference type="ARBA" id="ARBA00022771"/>
    </source>
</evidence>
<dbReference type="InterPro" id="IPR000330">
    <property type="entry name" value="SNF2_N"/>
</dbReference>
<dbReference type="PANTHER" id="PTHR45865">
    <property type="entry name" value="E3 UBIQUITIN-PROTEIN LIGASE SHPRH FAMILY MEMBER"/>
    <property type="match status" value="1"/>
</dbReference>
<dbReference type="OrthoDB" id="423559at2759"/>
<feature type="region of interest" description="Disordered" evidence="4">
    <location>
        <begin position="1"/>
        <end position="28"/>
    </location>
</feature>
<dbReference type="InterPro" id="IPR011011">
    <property type="entry name" value="Znf_FYVE_PHD"/>
</dbReference>
<name>A0A2P5W229_GOSBA</name>
<dbReference type="GO" id="GO:0005524">
    <property type="term" value="F:ATP binding"/>
    <property type="evidence" value="ECO:0007669"/>
    <property type="project" value="InterPro"/>
</dbReference>
<evidence type="ECO:0000256" key="3">
    <source>
        <dbReference type="ARBA" id="ARBA00022833"/>
    </source>
</evidence>